<dbReference type="EMBL" id="VOGC01000002">
    <property type="protein sequence ID" value="MQN00598.1"/>
    <property type="molecule type" value="Genomic_DNA"/>
</dbReference>
<protein>
    <submittedName>
        <fullName evidence="1">Restriction endonuclease subunit M</fullName>
    </submittedName>
</protein>
<keyword evidence="1" id="KW-0378">Hydrolase</keyword>
<keyword evidence="1" id="KW-0255">Endonuclease</keyword>
<dbReference type="GO" id="GO:0004519">
    <property type="term" value="F:endonuclease activity"/>
    <property type="evidence" value="ECO:0007669"/>
    <property type="project" value="UniProtKB-KW"/>
</dbReference>
<evidence type="ECO:0000313" key="1">
    <source>
        <dbReference type="EMBL" id="MQN00598.1"/>
    </source>
</evidence>
<accession>A0A6N7IY11</accession>
<name>A0A6N7IY11_9FIRM</name>
<dbReference type="AlphaFoldDB" id="A0A6N7IY11"/>
<sequence>MCKLIDIGSAPVVQLLDLLLKDKSTGKNIIWATDTYAGFGHGFSDREQIEKDLLLVHSDIIKPRILKSQEAQAARTRKKAEVFTPAWLCNQMNNYCDEEWFGRKNVFNIENEDHTWTTVDGSIEFPDKKNWKQYVDSRRLEITCGEAPYLVSRYDVSTGGLIVPPKHRIGQLDRKLRIVNENTSDYDDWLKWTIRAFEASYGYEYQGDNLLIARINLLLTFVDYYRERCGEDPDKKLLRHLANKIAWNIWQMDGLKDTVPLGKPFEEFHQMSFFETSADQKEEPQQAAIPCRIFNWRSNESLLFTELKEG</sequence>
<dbReference type="Proteomes" id="UP000460257">
    <property type="component" value="Unassembled WGS sequence"/>
</dbReference>
<evidence type="ECO:0000313" key="2">
    <source>
        <dbReference type="Proteomes" id="UP000460257"/>
    </source>
</evidence>
<reference evidence="1" key="1">
    <citation type="journal article" date="2020" name="Appl. Environ. Microbiol.">
        <title>Medium-Chain Fatty Acid Synthesis by 'Candidatus Weimeria bifida' gen. nov., sp. nov., and 'Candidatus Pseudoramibacter fermentans' sp. nov.</title>
        <authorList>
            <person name="Scarborough M.J."/>
            <person name="Myers K.S."/>
            <person name="Donohue T.J."/>
            <person name="Noguera D.R."/>
        </authorList>
    </citation>
    <scope>NUCLEOTIDE SEQUENCE</scope>
    <source>
        <strain evidence="1">LCO1.1</strain>
    </source>
</reference>
<organism evidence="1 2">
    <name type="scientific">Candidatus Weimeria bifida</name>
    <dbReference type="NCBI Taxonomy" id="2599074"/>
    <lineage>
        <taxon>Bacteria</taxon>
        <taxon>Bacillati</taxon>
        <taxon>Bacillota</taxon>
        <taxon>Clostridia</taxon>
        <taxon>Lachnospirales</taxon>
        <taxon>Lachnospiraceae</taxon>
        <taxon>Candidatus Weimeria</taxon>
    </lineage>
</organism>
<proteinExistence type="predicted"/>
<gene>
    <name evidence="1" type="ORF">FRC54_01150</name>
</gene>
<comment type="caution">
    <text evidence="1">The sequence shown here is derived from an EMBL/GenBank/DDBJ whole genome shotgun (WGS) entry which is preliminary data.</text>
</comment>
<keyword evidence="2" id="KW-1185">Reference proteome</keyword>
<keyword evidence="1" id="KW-0540">Nuclease</keyword>